<dbReference type="EMBL" id="JACQCQ010000006">
    <property type="protein sequence ID" value="MBI3627416.1"/>
    <property type="molecule type" value="Genomic_DNA"/>
</dbReference>
<proteinExistence type="predicted"/>
<evidence type="ECO:0000256" key="5">
    <source>
        <dbReference type="SAM" id="MobiDB-lite"/>
    </source>
</evidence>
<gene>
    <name evidence="6" type="ORF">HY220_01515</name>
</gene>
<dbReference type="AlphaFoldDB" id="A0A9D6QYG9"/>
<evidence type="ECO:0000256" key="2">
    <source>
        <dbReference type="ARBA" id="ARBA00022525"/>
    </source>
</evidence>
<evidence type="ECO:0000256" key="4">
    <source>
        <dbReference type="ARBA" id="ARBA00022837"/>
    </source>
</evidence>
<name>A0A9D6QYG9_9BACT</name>
<accession>A0A9D6QYG9</accession>
<dbReference type="Pfam" id="PF18884">
    <property type="entry name" value="TSP3_bac"/>
    <property type="match status" value="2"/>
</dbReference>
<feature type="region of interest" description="Disordered" evidence="5">
    <location>
        <begin position="77"/>
        <end position="99"/>
    </location>
</feature>
<keyword evidence="4" id="KW-0106">Calcium</keyword>
<evidence type="ECO:0000313" key="7">
    <source>
        <dbReference type="Proteomes" id="UP000808388"/>
    </source>
</evidence>
<comment type="subcellular location">
    <subcellularLocation>
        <location evidence="1">Secreted</location>
    </subcellularLocation>
</comment>
<comment type="caution">
    <text evidence="6">The sequence shown here is derived from an EMBL/GenBank/DDBJ whole genome shotgun (WGS) entry which is preliminary data.</text>
</comment>
<keyword evidence="3" id="KW-0732">Signal</keyword>
<dbReference type="Proteomes" id="UP000808388">
    <property type="component" value="Unassembled WGS sequence"/>
</dbReference>
<evidence type="ECO:0000313" key="6">
    <source>
        <dbReference type="EMBL" id="MBI3627416.1"/>
    </source>
</evidence>
<reference evidence="6" key="1">
    <citation type="submission" date="2020-07" db="EMBL/GenBank/DDBJ databases">
        <title>Huge and variable diversity of episymbiotic CPR bacteria and DPANN archaea in groundwater ecosystems.</title>
        <authorList>
            <person name="He C.Y."/>
            <person name="Keren R."/>
            <person name="Whittaker M."/>
            <person name="Farag I.F."/>
            <person name="Doudna J."/>
            <person name="Cate J.H.D."/>
            <person name="Banfield J.F."/>
        </authorList>
    </citation>
    <scope>NUCLEOTIDE SEQUENCE</scope>
    <source>
        <strain evidence="6">NC_groundwater_972_Pr1_S-0.2um_49_27</strain>
    </source>
</reference>
<evidence type="ECO:0000256" key="1">
    <source>
        <dbReference type="ARBA" id="ARBA00004613"/>
    </source>
</evidence>
<sequence length="328" mass="35304">MANIVHAILAYRRKLVVVLLLLAGLLVLFFAIEYVALKHRGEAIQNRLSAAVGGNGEANGLLVDPDHDGLKNWEETLWHTDPNNPDTDGDGVSDGDEVKKGCDPTVKGCGNLNPDSTAGSAGLTSQLAESIINSGALANTLQPSPDIQTSLQNIQSLGSNYETASETAGAVSPNQIRVGGDASPDAIRDYFNSMAEILREHSAGVRQDPIQLMFQISRNPNSASRYGLFNYYAAAAEASFQAIAAIPVPAPVKDLHLQILQLIGKEKFIYKTFANTQKDPMSAIIAVQDYEVTGKKLADLFNTTIPARLNSLGVKFKSHDSAILTFRW</sequence>
<organism evidence="6 7">
    <name type="scientific">Candidatus Sungiibacteriota bacterium</name>
    <dbReference type="NCBI Taxonomy" id="2750080"/>
    <lineage>
        <taxon>Bacteria</taxon>
        <taxon>Candidatus Sungiibacteriota</taxon>
    </lineage>
</organism>
<evidence type="ECO:0000256" key="3">
    <source>
        <dbReference type="ARBA" id="ARBA00022729"/>
    </source>
</evidence>
<keyword evidence="2" id="KW-0964">Secreted</keyword>
<protein>
    <submittedName>
        <fullName evidence="6">Uncharacterized protein</fullName>
    </submittedName>
</protein>
<dbReference type="InterPro" id="IPR059100">
    <property type="entry name" value="TSP3_bac"/>
</dbReference>